<name>A0ABY7DPB9_MYAAR</name>
<evidence type="ECO:0000256" key="1">
    <source>
        <dbReference type="ARBA" id="ARBA00007932"/>
    </source>
</evidence>
<evidence type="ECO:0000256" key="2">
    <source>
        <dbReference type="ARBA" id="ARBA00022729"/>
    </source>
</evidence>
<dbReference type="Proteomes" id="UP001164746">
    <property type="component" value="Chromosome 3"/>
</dbReference>
<dbReference type="PANTHER" id="PTHR10517:SF14">
    <property type="entry name" value="FOLATE RECEPTOR 1-RELATED"/>
    <property type="match status" value="1"/>
</dbReference>
<gene>
    <name evidence="5" type="ORF">MAR_022573</name>
</gene>
<organism evidence="5 6">
    <name type="scientific">Mya arenaria</name>
    <name type="common">Soft-shell clam</name>
    <dbReference type="NCBI Taxonomy" id="6604"/>
    <lineage>
        <taxon>Eukaryota</taxon>
        <taxon>Metazoa</taxon>
        <taxon>Spiralia</taxon>
        <taxon>Lophotrochozoa</taxon>
        <taxon>Mollusca</taxon>
        <taxon>Bivalvia</taxon>
        <taxon>Autobranchia</taxon>
        <taxon>Heteroconchia</taxon>
        <taxon>Euheterodonta</taxon>
        <taxon>Imparidentia</taxon>
        <taxon>Neoheterodontei</taxon>
        <taxon>Myida</taxon>
        <taxon>Myoidea</taxon>
        <taxon>Myidae</taxon>
        <taxon>Mya</taxon>
    </lineage>
</organism>
<evidence type="ECO:0000313" key="6">
    <source>
        <dbReference type="Proteomes" id="UP001164746"/>
    </source>
</evidence>
<sequence>MYKSEQASRLSELTSADDYMNICMDGVSHKGSPGPEDKLFDKDRSCCTSEITSNIHMNTSWYNLDWSHCPQQLSPQCRARFTQDLCFYECSPNVGPWLVKVDGMKIRNERFVDVPLCHSECDAWWEDCRDDFTCVENWSRHFNWTSDGAKCPANTECVTFETMFKNSTNFCEKVWDHSWKVVNDSNPEGCFVMWWQEDTANPNYDVAYRKAQAIVSGAPDALPKWFHNDHSALII</sequence>
<dbReference type="EMBL" id="CP111014">
    <property type="protein sequence ID" value="WAQ98200.1"/>
    <property type="molecule type" value="Genomic_DNA"/>
</dbReference>
<keyword evidence="6" id="KW-1185">Reference proteome</keyword>
<keyword evidence="2" id="KW-0732">Signal</keyword>
<dbReference type="PANTHER" id="PTHR10517">
    <property type="entry name" value="FOLATE RECEPTOR"/>
    <property type="match status" value="1"/>
</dbReference>
<reference evidence="5" key="1">
    <citation type="submission" date="2022-11" db="EMBL/GenBank/DDBJ databases">
        <title>Centuries of genome instability and evolution in soft-shell clam transmissible cancer (bioRxiv).</title>
        <authorList>
            <person name="Hart S.F.M."/>
            <person name="Yonemitsu M.A."/>
            <person name="Giersch R.M."/>
            <person name="Beal B.F."/>
            <person name="Arriagada G."/>
            <person name="Davis B.W."/>
            <person name="Ostrander E.A."/>
            <person name="Goff S.P."/>
            <person name="Metzger M.J."/>
        </authorList>
    </citation>
    <scope>NUCLEOTIDE SEQUENCE</scope>
    <source>
        <strain evidence="5">MELC-2E11</strain>
        <tissue evidence="5">Siphon/mantle</tissue>
    </source>
</reference>
<dbReference type="InterPro" id="IPR004269">
    <property type="entry name" value="Folate_rcpt"/>
</dbReference>
<dbReference type="InterPro" id="IPR018143">
    <property type="entry name" value="Folate_rcpt-like"/>
</dbReference>
<dbReference type="Pfam" id="PF03024">
    <property type="entry name" value="Folate_rec"/>
    <property type="match status" value="1"/>
</dbReference>
<proteinExistence type="inferred from homology"/>
<feature type="domain" description="Folate receptor-like" evidence="4">
    <location>
        <begin position="22"/>
        <end position="191"/>
    </location>
</feature>
<comment type="similarity">
    <text evidence="1">Belongs to the folate receptor family.</text>
</comment>
<accession>A0ABY7DPB9</accession>
<keyword evidence="3" id="KW-1015">Disulfide bond</keyword>
<evidence type="ECO:0000256" key="3">
    <source>
        <dbReference type="ARBA" id="ARBA00023157"/>
    </source>
</evidence>
<evidence type="ECO:0000259" key="4">
    <source>
        <dbReference type="Pfam" id="PF03024"/>
    </source>
</evidence>
<protein>
    <submittedName>
        <fullName evidence="5">FOLR3-like protein</fullName>
    </submittedName>
</protein>
<evidence type="ECO:0000313" key="5">
    <source>
        <dbReference type="EMBL" id="WAQ98200.1"/>
    </source>
</evidence>